<sequence length="97" mass="10942">MFGVTTVHHDVIDDDVVVVPIVSRSQFSCCRLRIKKISLYHSPMTKQVLGVIDSKNNEKCSETALCDNFTQFIGHLMNSMWIFCCPDVAVMSVHLPI</sequence>
<reference evidence="1" key="1">
    <citation type="submission" date="2020-08" db="EMBL/GenBank/DDBJ databases">
        <title>Multicomponent nature underlies the extraordinary mechanical properties of spider dragline silk.</title>
        <authorList>
            <person name="Kono N."/>
            <person name="Nakamura H."/>
            <person name="Mori M."/>
            <person name="Yoshida Y."/>
            <person name="Ohtoshi R."/>
            <person name="Malay A.D."/>
            <person name="Moran D.A.P."/>
            <person name="Tomita M."/>
            <person name="Numata K."/>
            <person name="Arakawa K."/>
        </authorList>
    </citation>
    <scope>NUCLEOTIDE SEQUENCE</scope>
</reference>
<keyword evidence="2" id="KW-1185">Reference proteome</keyword>
<proteinExistence type="predicted"/>
<gene>
    <name evidence="1" type="ORF">TNIN_281681</name>
</gene>
<dbReference type="EMBL" id="BMAV01021214">
    <property type="protein sequence ID" value="GFY75191.1"/>
    <property type="molecule type" value="Genomic_DNA"/>
</dbReference>
<dbReference type="AlphaFoldDB" id="A0A8X6YLI0"/>
<comment type="caution">
    <text evidence="1">The sequence shown here is derived from an EMBL/GenBank/DDBJ whole genome shotgun (WGS) entry which is preliminary data.</text>
</comment>
<accession>A0A8X6YLI0</accession>
<name>A0A8X6YLI0_9ARAC</name>
<organism evidence="1 2">
    <name type="scientific">Trichonephila inaurata madagascariensis</name>
    <dbReference type="NCBI Taxonomy" id="2747483"/>
    <lineage>
        <taxon>Eukaryota</taxon>
        <taxon>Metazoa</taxon>
        <taxon>Ecdysozoa</taxon>
        <taxon>Arthropoda</taxon>
        <taxon>Chelicerata</taxon>
        <taxon>Arachnida</taxon>
        <taxon>Araneae</taxon>
        <taxon>Araneomorphae</taxon>
        <taxon>Entelegynae</taxon>
        <taxon>Araneoidea</taxon>
        <taxon>Nephilidae</taxon>
        <taxon>Trichonephila</taxon>
        <taxon>Trichonephila inaurata</taxon>
    </lineage>
</organism>
<protein>
    <submittedName>
        <fullName evidence="1">Uncharacterized protein</fullName>
    </submittedName>
</protein>
<evidence type="ECO:0000313" key="2">
    <source>
        <dbReference type="Proteomes" id="UP000886998"/>
    </source>
</evidence>
<dbReference type="Proteomes" id="UP000886998">
    <property type="component" value="Unassembled WGS sequence"/>
</dbReference>
<evidence type="ECO:0000313" key="1">
    <source>
        <dbReference type="EMBL" id="GFY75191.1"/>
    </source>
</evidence>